<feature type="non-terminal residue" evidence="2">
    <location>
        <position position="1"/>
    </location>
</feature>
<accession>A0A383B9I2</accession>
<reference evidence="2" key="1">
    <citation type="submission" date="2018-05" db="EMBL/GenBank/DDBJ databases">
        <authorList>
            <person name="Lanie J.A."/>
            <person name="Ng W.-L."/>
            <person name="Kazmierczak K.M."/>
            <person name="Andrzejewski T.M."/>
            <person name="Davidsen T.M."/>
            <person name="Wayne K.J."/>
            <person name="Tettelin H."/>
            <person name="Glass J.I."/>
            <person name="Rusch D."/>
            <person name="Podicherti R."/>
            <person name="Tsui H.-C.T."/>
            <person name="Winkler M.E."/>
        </authorList>
    </citation>
    <scope>NUCLEOTIDE SEQUENCE</scope>
</reference>
<sequence>QEEKEVLLYCTGGIRCEKASAYLLHHGFKNVKQLTGGIIQYAHDIREQQLDSKFIGSNFVFDDRLEERITADVISVCHQCGTACDTHTDCMNQACHILFIQCPDCRTTFNGCCSTACQEFAALPLEEQRLLRKDPEKVVSKTLHTVRVKPRLTQ</sequence>
<organism evidence="2">
    <name type="scientific">marine metagenome</name>
    <dbReference type="NCBI Taxonomy" id="408172"/>
    <lineage>
        <taxon>unclassified sequences</taxon>
        <taxon>metagenomes</taxon>
        <taxon>ecological metagenomes</taxon>
    </lineage>
</organism>
<dbReference type="PROSITE" id="PS50206">
    <property type="entry name" value="RHODANESE_3"/>
    <property type="match status" value="1"/>
</dbReference>
<dbReference type="Gene3D" id="3.40.250.10">
    <property type="entry name" value="Rhodanese-like domain"/>
    <property type="match status" value="1"/>
</dbReference>
<dbReference type="InterPro" id="IPR001763">
    <property type="entry name" value="Rhodanese-like_dom"/>
</dbReference>
<protein>
    <recommendedName>
        <fullName evidence="1">Rhodanese domain-containing protein</fullName>
    </recommendedName>
</protein>
<dbReference type="Pfam" id="PF00581">
    <property type="entry name" value="Rhodanese"/>
    <property type="match status" value="1"/>
</dbReference>
<feature type="domain" description="Rhodanese" evidence="1">
    <location>
        <begin position="2"/>
        <end position="50"/>
    </location>
</feature>
<dbReference type="Pfam" id="PF12368">
    <property type="entry name" value="Rhodanese_C"/>
    <property type="match status" value="1"/>
</dbReference>
<gene>
    <name evidence="2" type="ORF">METZ01_LOCUS469690</name>
</gene>
<name>A0A383B9I2_9ZZZZ</name>
<evidence type="ECO:0000259" key="1">
    <source>
        <dbReference type="PROSITE" id="PS50206"/>
    </source>
</evidence>
<proteinExistence type="predicted"/>
<dbReference type="PANTHER" id="PTHR43846:SF1">
    <property type="entry name" value="TRNA URIDINE(34) HYDROXYLASE"/>
    <property type="match status" value="1"/>
</dbReference>
<dbReference type="AlphaFoldDB" id="A0A383B9I2"/>
<dbReference type="PANTHER" id="PTHR43846">
    <property type="entry name" value="UPF0176 PROTEIN YCEA"/>
    <property type="match status" value="1"/>
</dbReference>
<dbReference type="SUPFAM" id="SSF52821">
    <property type="entry name" value="Rhodanese/Cell cycle control phosphatase"/>
    <property type="match status" value="1"/>
</dbReference>
<dbReference type="InterPro" id="IPR036873">
    <property type="entry name" value="Rhodanese-like_dom_sf"/>
</dbReference>
<dbReference type="EMBL" id="UINC01198744">
    <property type="protein sequence ID" value="SVE16836.1"/>
    <property type="molecule type" value="Genomic_DNA"/>
</dbReference>
<evidence type="ECO:0000313" key="2">
    <source>
        <dbReference type="EMBL" id="SVE16836.1"/>
    </source>
</evidence>
<dbReference type="InterPro" id="IPR022111">
    <property type="entry name" value="Rhodanese_C"/>
</dbReference>